<dbReference type="OrthoDB" id="9949627at2759"/>
<name>R7VL93_CAPTE</name>
<proteinExistence type="predicted"/>
<dbReference type="EMBL" id="KB292163">
    <property type="protein sequence ID" value="ELU18061.1"/>
    <property type="molecule type" value="Genomic_DNA"/>
</dbReference>
<organism evidence="3">
    <name type="scientific">Capitella teleta</name>
    <name type="common">Polychaete worm</name>
    <dbReference type="NCBI Taxonomy" id="283909"/>
    <lineage>
        <taxon>Eukaryota</taxon>
        <taxon>Metazoa</taxon>
        <taxon>Spiralia</taxon>
        <taxon>Lophotrochozoa</taxon>
        <taxon>Annelida</taxon>
        <taxon>Polychaeta</taxon>
        <taxon>Sedentaria</taxon>
        <taxon>Scolecida</taxon>
        <taxon>Capitellidae</taxon>
        <taxon>Capitella</taxon>
    </lineage>
</organism>
<feature type="compositionally biased region" description="Low complexity" evidence="2">
    <location>
        <begin position="720"/>
        <end position="738"/>
    </location>
</feature>
<dbReference type="Proteomes" id="UP000014760">
    <property type="component" value="Unassembled WGS sequence"/>
</dbReference>
<dbReference type="PANTHER" id="PTHR35838">
    <property type="entry name" value="CHROMOSOME 21, WHOLE GENOME SHOTGUN SEQUENCE"/>
    <property type="match status" value="1"/>
</dbReference>
<evidence type="ECO:0000256" key="1">
    <source>
        <dbReference type="SAM" id="Coils"/>
    </source>
</evidence>
<feature type="coiled-coil region" evidence="1">
    <location>
        <begin position="306"/>
        <end position="378"/>
    </location>
</feature>
<feature type="compositionally biased region" description="Low complexity" evidence="2">
    <location>
        <begin position="752"/>
        <end position="769"/>
    </location>
</feature>
<keyword evidence="5" id="KW-1185">Reference proteome</keyword>
<sequence length="823" mass="95628">MYKWSRQFEQFENDEEKENRLLLHYTNRTAMDNAPLPEQHDNFQQQLSNFQRLLQHAINKFSTEKLNHMLRAVSKGISISDRDDYPKTISSLCELSNIVDDIKNHTDKKNGLHKGDNLSIAKYFEAYFDDMDYLRILKRNFDEKIYVCLYDYFYDPTDDLDGELNDSDDEMNASLMSFHQDKALRKVRSGSAVDRMSDKEKLSFAVSELFGVNQKWDQLFDEDCIDPDCFDDDSIHELLQYKDYGLYESVLRIIPDIFVKAHKSMELAKMWWTQANKVYSDLPKKSRSSDTDALFKKKEAEMTEGITALREEITQDEFDLQRLEEELKVLKRREEKFLTLSDTCEKLEMEANDLERRHNDLLLECSELNEQMKNVEKLSKDFQVIDYQLKTQEKELACVKNQLQSVSYKRMIMQSDLDWSMQLRPDMILFTADVADKINSLEGGVGLKIVKKRRVEKKLVLLRTNCDRMRQVMRRFIKSVDAHEYNSRRQTVMNNMQNKFELRKKGDEDEQREIPQRMEVIVSDTEEDQEMGGGPLALRRVGKYELDDEVFDSGVEETQPNFDSPVKEIETPVQPEISESRTPSSRESLPREKKRAHISPVATDHRSVTSSPEARTNRAPALKPIDQLQDRPEDVVSPSKKDKRRLRSEKALLVDDNFQELPPVIHKRRESYNSRERSPPKSLHRPSFSGESKADSIQSPLKRDRAALKSTSTDRKSSQLHSNYSLRSRLSSNTSPNRTASMNQPHSSATVTNISSSRLSNTSKLSNTSQFTRKSGSGQLAHRATGAKEYYMRFKHHRTNDSILNRKPFPKSASPKKSFVDSV</sequence>
<feature type="compositionally biased region" description="Polar residues" evidence="2">
    <location>
        <begin position="739"/>
        <end position="751"/>
    </location>
</feature>
<evidence type="ECO:0000313" key="5">
    <source>
        <dbReference type="Proteomes" id="UP000014760"/>
    </source>
</evidence>
<evidence type="ECO:0000313" key="3">
    <source>
        <dbReference type="EMBL" id="ELU18061.1"/>
    </source>
</evidence>
<reference evidence="5" key="1">
    <citation type="submission" date="2012-12" db="EMBL/GenBank/DDBJ databases">
        <authorList>
            <person name="Hellsten U."/>
            <person name="Grimwood J."/>
            <person name="Chapman J.A."/>
            <person name="Shapiro H."/>
            <person name="Aerts A."/>
            <person name="Otillar R.P."/>
            <person name="Terry A.Y."/>
            <person name="Boore J.L."/>
            <person name="Simakov O."/>
            <person name="Marletaz F."/>
            <person name="Cho S.-J."/>
            <person name="Edsinger-Gonzales E."/>
            <person name="Havlak P."/>
            <person name="Kuo D.-H."/>
            <person name="Larsson T."/>
            <person name="Lv J."/>
            <person name="Arendt D."/>
            <person name="Savage R."/>
            <person name="Osoegawa K."/>
            <person name="de Jong P."/>
            <person name="Lindberg D.R."/>
            <person name="Seaver E.C."/>
            <person name="Weisblat D.A."/>
            <person name="Putnam N.H."/>
            <person name="Grigoriev I.V."/>
            <person name="Rokhsar D.S."/>
        </authorList>
    </citation>
    <scope>NUCLEOTIDE SEQUENCE</scope>
    <source>
        <strain evidence="5">I ESC-2004</strain>
    </source>
</reference>
<dbReference type="AlphaFoldDB" id="R7VL93"/>
<dbReference type="HOGENOM" id="CLU_343962_0_0_1"/>
<dbReference type="EMBL" id="AMQN01003895">
    <property type="status" value="NOT_ANNOTATED_CDS"/>
    <property type="molecule type" value="Genomic_DNA"/>
</dbReference>
<dbReference type="PANTHER" id="PTHR35838:SF1">
    <property type="entry name" value="TRICHOHYALIN-LIKE"/>
    <property type="match status" value="1"/>
</dbReference>
<feature type="region of interest" description="Disordered" evidence="2">
    <location>
        <begin position="555"/>
        <end position="823"/>
    </location>
</feature>
<reference evidence="4" key="3">
    <citation type="submission" date="2015-06" db="UniProtKB">
        <authorList>
            <consortium name="EnsemblMetazoa"/>
        </authorList>
    </citation>
    <scope>IDENTIFICATION</scope>
</reference>
<evidence type="ECO:0000256" key="2">
    <source>
        <dbReference type="SAM" id="MobiDB-lite"/>
    </source>
</evidence>
<feature type="compositionally biased region" description="Basic and acidic residues" evidence="2">
    <location>
        <begin position="670"/>
        <end position="679"/>
    </location>
</feature>
<accession>R7VL93</accession>
<feature type="compositionally biased region" description="Basic and acidic residues" evidence="2">
    <location>
        <begin position="701"/>
        <end position="717"/>
    </location>
</feature>
<evidence type="ECO:0000313" key="4">
    <source>
        <dbReference type="EnsemblMetazoa" id="CapteP197703"/>
    </source>
</evidence>
<gene>
    <name evidence="3" type="ORF">CAPTEDRAFT_197703</name>
</gene>
<protein>
    <submittedName>
        <fullName evidence="3 4">Uncharacterized protein</fullName>
    </submittedName>
</protein>
<reference evidence="3 5" key="2">
    <citation type="journal article" date="2013" name="Nature">
        <title>Insights into bilaterian evolution from three spiralian genomes.</title>
        <authorList>
            <person name="Simakov O."/>
            <person name="Marletaz F."/>
            <person name="Cho S.J."/>
            <person name="Edsinger-Gonzales E."/>
            <person name="Havlak P."/>
            <person name="Hellsten U."/>
            <person name="Kuo D.H."/>
            <person name="Larsson T."/>
            <person name="Lv J."/>
            <person name="Arendt D."/>
            <person name="Savage R."/>
            <person name="Osoegawa K."/>
            <person name="de Jong P."/>
            <person name="Grimwood J."/>
            <person name="Chapman J.A."/>
            <person name="Shapiro H."/>
            <person name="Aerts A."/>
            <person name="Otillar R.P."/>
            <person name="Terry A.Y."/>
            <person name="Boore J.L."/>
            <person name="Grigoriev I.V."/>
            <person name="Lindberg D.R."/>
            <person name="Seaver E.C."/>
            <person name="Weisblat D.A."/>
            <person name="Putnam N.H."/>
            <person name="Rokhsar D.S."/>
        </authorList>
    </citation>
    <scope>NUCLEOTIDE SEQUENCE</scope>
    <source>
        <strain evidence="3 5">I ESC-2004</strain>
    </source>
</reference>
<dbReference type="EnsemblMetazoa" id="CapteT197703">
    <property type="protein sequence ID" value="CapteP197703"/>
    <property type="gene ID" value="CapteG197703"/>
</dbReference>
<keyword evidence="1" id="KW-0175">Coiled coil</keyword>